<keyword evidence="8 11" id="KW-0411">Iron-sulfur</keyword>
<dbReference type="Proteomes" id="UP000621540">
    <property type="component" value="Unassembled WGS sequence"/>
</dbReference>
<dbReference type="PANTHER" id="PTHR30182:SF1">
    <property type="entry name" value="L-SERINE DEHYDRATASE 1"/>
    <property type="match status" value="1"/>
</dbReference>
<evidence type="ECO:0000256" key="2">
    <source>
        <dbReference type="ARBA" id="ARBA00004742"/>
    </source>
</evidence>
<evidence type="ECO:0000256" key="9">
    <source>
        <dbReference type="ARBA" id="ARBA00023239"/>
    </source>
</evidence>
<dbReference type="InterPro" id="IPR004642">
    <property type="entry name" value="Ser_deHydtase_asu"/>
</dbReference>
<dbReference type="EMBL" id="JACOQH010000003">
    <property type="protein sequence ID" value="MBC5753474.1"/>
    <property type="molecule type" value="Genomic_DNA"/>
</dbReference>
<reference evidence="13 14" key="1">
    <citation type="submission" date="2020-08" db="EMBL/GenBank/DDBJ databases">
        <title>Genome public.</title>
        <authorList>
            <person name="Liu C."/>
            <person name="Sun Q."/>
        </authorList>
    </citation>
    <scope>NUCLEOTIDE SEQUENCE [LARGE SCALE GENOMIC DNA]</scope>
    <source>
        <strain evidence="13 14">BX0805</strain>
    </source>
</reference>
<keyword evidence="9 11" id="KW-0456">Lyase</keyword>
<dbReference type="RefSeq" id="WP_147618232.1">
    <property type="nucleotide sequence ID" value="NZ_JACOQH010000003.1"/>
</dbReference>
<sequence length="288" mass="29897">MYRSLEEICEAAEGSSFYEAVLADDCKERGIKEVESKAQMRAMYEAMKQADAGYEAKRVSASGLAGTDGEKLAQARAQKKLICGDLIGLVMEKAVKMGESNACMKRIVAAPTAGSCGVLPAVLLSLEEMEHYPTEQLVEALYVAAGIGGVIADRAFIAGAAGGCQAEIGSASAMAAGAVTWLRGGDAVQIIHAAALALKSLLGLACDPVAGLVEVPCIKRNVIGAVNALTASDLAMAGILSRIPPDEVIDAMRNIGRSMPSCLKETGEGGLAVTPTGMQIKEKMPNFM</sequence>
<dbReference type="GO" id="GO:0003941">
    <property type="term" value="F:L-serine ammonia-lyase activity"/>
    <property type="evidence" value="ECO:0007669"/>
    <property type="project" value="UniProtKB-EC"/>
</dbReference>
<dbReference type="NCBIfam" id="TIGR00718">
    <property type="entry name" value="sda_alpha"/>
    <property type="match status" value="1"/>
</dbReference>
<evidence type="ECO:0000256" key="11">
    <source>
        <dbReference type="RuleBase" id="RU366059"/>
    </source>
</evidence>
<comment type="similarity">
    <text evidence="3 11">Belongs to the iron-sulfur dependent L-serine dehydratase family.</text>
</comment>
<keyword evidence="4 11" id="KW-0312">Gluconeogenesis</keyword>
<evidence type="ECO:0000256" key="8">
    <source>
        <dbReference type="ARBA" id="ARBA00023014"/>
    </source>
</evidence>
<evidence type="ECO:0000313" key="14">
    <source>
        <dbReference type="Proteomes" id="UP000621540"/>
    </source>
</evidence>
<dbReference type="PANTHER" id="PTHR30182">
    <property type="entry name" value="L-SERINE DEHYDRATASE"/>
    <property type="match status" value="1"/>
</dbReference>
<proteinExistence type="inferred from homology"/>
<evidence type="ECO:0000259" key="12">
    <source>
        <dbReference type="Pfam" id="PF03313"/>
    </source>
</evidence>
<dbReference type="InterPro" id="IPR051318">
    <property type="entry name" value="Fe-S_L-Ser"/>
</dbReference>
<dbReference type="Pfam" id="PF03313">
    <property type="entry name" value="SDH_alpha"/>
    <property type="match status" value="1"/>
</dbReference>
<evidence type="ECO:0000256" key="1">
    <source>
        <dbReference type="ARBA" id="ARBA00001966"/>
    </source>
</evidence>
<evidence type="ECO:0000256" key="5">
    <source>
        <dbReference type="ARBA" id="ARBA00022485"/>
    </source>
</evidence>
<evidence type="ECO:0000256" key="3">
    <source>
        <dbReference type="ARBA" id="ARBA00008636"/>
    </source>
</evidence>
<protein>
    <recommendedName>
        <fullName evidence="11">L-serine dehydratase</fullName>
        <ecNumber evidence="11">4.3.1.17</ecNumber>
    </recommendedName>
</protein>
<comment type="catalytic activity">
    <reaction evidence="10 11">
        <text>L-serine = pyruvate + NH4(+)</text>
        <dbReference type="Rhea" id="RHEA:19169"/>
        <dbReference type="ChEBI" id="CHEBI:15361"/>
        <dbReference type="ChEBI" id="CHEBI:28938"/>
        <dbReference type="ChEBI" id="CHEBI:33384"/>
        <dbReference type="EC" id="4.3.1.17"/>
    </reaction>
</comment>
<comment type="caution">
    <text evidence="13">The sequence shown here is derived from an EMBL/GenBank/DDBJ whole genome shotgun (WGS) entry which is preliminary data.</text>
</comment>
<keyword evidence="7 11" id="KW-0408">Iron</keyword>
<keyword evidence="14" id="KW-1185">Reference proteome</keyword>
<evidence type="ECO:0000256" key="7">
    <source>
        <dbReference type="ARBA" id="ARBA00023004"/>
    </source>
</evidence>
<organism evidence="13 14">
    <name type="scientific">Roseburia yibonii</name>
    <dbReference type="NCBI Taxonomy" id="2763063"/>
    <lineage>
        <taxon>Bacteria</taxon>
        <taxon>Bacillati</taxon>
        <taxon>Bacillota</taxon>
        <taxon>Clostridia</taxon>
        <taxon>Lachnospirales</taxon>
        <taxon>Lachnospiraceae</taxon>
        <taxon>Roseburia</taxon>
    </lineage>
</organism>
<comment type="cofactor">
    <cofactor evidence="1 11">
        <name>[4Fe-4S] cluster</name>
        <dbReference type="ChEBI" id="CHEBI:49883"/>
    </cofactor>
</comment>
<keyword evidence="5 11" id="KW-0004">4Fe-4S</keyword>
<comment type="pathway">
    <text evidence="2">Carbohydrate biosynthesis; gluconeogenesis.</text>
</comment>
<evidence type="ECO:0000256" key="6">
    <source>
        <dbReference type="ARBA" id="ARBA00022723"/>
    </source>
</evidence>
<gene>
    <name evidence="13" type="primary">sdaAA</name>
    <name evidence="13" type="ORF">H8Z76_05435</name>
</gene>
<name>A0ABR7I946_9FIRM</name>
<evidence type="ECO:0000256" key="10">
    <source>
        <dbReference type="ARBA" id="ARBA00049406"/>
    </source>
</evidence>
<evidence type="ECO:0000256" key="4">
    <source>
        <dbReference type="ARBA" id="ARBA00022432"/>
    </source>
</evidence>
<dbReference type="InterPro" id="IPR005130">
    <property type="entry name" value="Ser_deHydtase-like_asu"/>
</dbReference>
<accession>A0ABR7I946</accession>
<evidence type="ECO:0000313" key="13">
    <source>
        <dbReference type="EMBL" id="MBC5753474.1"/>
    </source>
</evidence>
<dbReference type="EC" id="4.3.1.17" evidence="11"/>
<feature type="domain" description="Serine dehydratase-like alpha subunit" evidence="12">
    <location>
        <begin position="14"/>
        <end position="272"/>
    </location>
</feature>
<keyword evidence="6 11" id="KW-0479">Metal-binding</keyword>